<evidence type="ECO:0000313" key="2">
    <source>
        <dbReference type="EMBL" id="GGQ38651.1"/>
    </source>
</evidence>
<feature type="region of interest" description="Disordered" evidence="1">
    <location>
        <begin position="1"/>
        <end position="28"/>
    </location>
</feature>
<dbReference type="Pfam" id="PF14175">
    <property type="entry name" value="YaaC"/>
    <property type="match status" value="2"/>
</dbReference>
<comment type="caution">
    <text evidence="2">The sequence shown here is derived from an EMBL/GenBank/DDBJ whole genome shotgun (WGS) entry which is preliminary data.</text>
</comment>
<reference evidence="2" key="1">
    <citation type="journal article" date="2014" name="Int. J. Syst. Evol. Microbiol.">
        <title>Complete genome sequence of Corynebacterium casei LMG S-19264T (=DSM 44701T), isolated from a smear-ripened cheese.</title>
        <authorList>
            <consortium name="US DOE Joint Genome Institute (JGI-PGF)"/>
            <person name="Walter F."/>
            <person name="Albersmeier A."/>
            <person name="Kalinowski J."/>
            <person name="Ruckert C."/>
        </authorList>
    </citation>
    <scope>NUCLEOTIDE SEQUENCE</scope>
    <source>
        <strain evidence="2">JCM 3131</strain>
    </source>
</reference>
<dbReference type="InterPro" id="IPR026988">
    <property type="entry name" value="YaaC-like"/>
</dbReference>
<name>A0A918B6Z2_9ACTN</name>
<dbReference type="AlphaFoldDB" id="A0A918B6Z2"/>
<sequence length="382" mass="42360">MTDTQQTWRSLRSLRSSPPDPVRQKRSKKEVFSASLEQSEQYFKAAEGVGYETRPVLAFYGISQIGRAIAAAAHPDRCKSPEDWQLSGHGIRIPGISQAAARGNIGTLTVRDQGKGAFTQLARFLDSPSLPAPVRLAEIWDSLPEMAGHALSDGERYPALELSEGGDLTREDWGDWGPPHVLVLSGVPQNLPTLEGFLNHYPSVWPLEGLQEIDYLKSPRNGLDGQIYLNPLRRYGTGGFASLYGTRYRGRSIAFPALTGNSLPLHPLLAWWAALYALSMLARYEPAAWATAINVDKNKQAVPIEHLLDEALDAVPALALEVMGECSLSDDERRQARLNDEEKYRKKEYKTFTELGRSAMTRLRNRLPLSEKDAKNPPALGE</sequence>
<dbReference type="RefSeq" id="WP_229820777.1">
    <property type="nucleotide sequence ID" value="NZ_BMQK01000001.1"/>
</dbReference>
<dbReference type="Proteomes" id="UP000620156">
    <property type="component" value="Unassembled WGS sequence"/>
</dbReference>
<proteinExistence type="predicted"/>
<evidence type="ECO:0000256" key="1">
    <source>
        <dbReference type="SAM" id="MobiDB-lite"/>
    </source>
</evidence>
<protein>
    <submittedName>
        <fullName evidence="2">Uncharacterized protein</fullName>
    </submittedName>
</protein>
<accession>A0A918B6Z2</accession>
<keyword evidence="3" id="KW-1185">Reference proteome</keyword>
<reference evidence="2" key="2">
    <citation type="submission" date="2020-09" db="EMBL/GenBank/DDBJ databases">
        <authorList>
            <person name="Sun Q."/>
            <person name="Ohkuma M."/>
        </authorList>
    </citation>
    <scope>NUCLEOTIDE SEQUENCE</scope>
    <source>
        <strain evidence="2">JCM 3131</strain>
    </source>
</reference>
<evidence type="ECO:0000313" key="3">
    <source>
        <dbReference type="Proteomes" id="UP000620156"/>
    </source>
</evidence>
<organism evidence="2 3">
    <name type="scientific">Streptomyces ruber</name>
    <dbReference type="NCBI Taxonomy" id="83378"/>
    <lineage>
        <taxon>Bacteria</taxon>
        <taxon>Bacillati</taxon>
        <taxon>Actinomycetota</taxon>
        <taxon>Actinomycetes</taxon>
        <taxon>Kitasatosporales</taxon>
        <taxon>Streptomycetaceae</taxon>
        <taxon>Streptomyces</taxon>
    </lineage>
</organism>
<gene>
    <name evidence="2" type="ORF">GCM10010145_02510</name>
</gene>
<dbReference type="EMBL" id="BMQK01000001">
    <property type="protein sequence ID" value="GGQ38651.1"/>
    <property type="molecule type" value="Genomic_DNA"/>
</dbReference>